<evidence type="ECO:0000313" key="2">
    <source>
        <dbReference type="Proteomes" id="UP001500713"/>
    </source>
</evidence>
<keyword evidence="2" id="KW-1185">Reference proteome</keyword>
<gene>
    <name evidence="1" type="ORF">GCM10009096_00950</name>
</gene>
<dbReference type="EMBL" id="BAAAEM010000002">
    <property type="protein sequence ID" value="GAA0464292.1"/>
    <property type="molecule type" value="Genomic_DNA"/>
</dbReference>
<evidence type="ECO:0000313" key="1">
    <source>
        <dbReference type="EMBL" id="GAA0464292.1"/>
    </source>
</evidence>
<dbReference type="Proteomes" id="UP001500713">
    <property type="component" value="Unassembled WGS sequence"/>
</dbReference>
<sequence>MSLQSQPIAATPAMYVSYPDHAISIEGVLSIVAVKRPFYAKDTKPKLAVSIPVKLTATRIRISKHKSFALLIALIERAS</sequence>
<proteinExistence type="predicted"/>
<comment type="caution">
    <text evidence="1">The sequence shown here is derived from an EMBL/GenBank/DDBJ whole genome shotgun (WGS) entry which is preliminary data.</text>
</comment>
<accession>A0ABN1A036</accession>
<protein>
    <submittedName>
        <fullName evidence="1">Uncharacterized protein</fullName>
    </submittedName>
</protein>
<organism evidence="1 2">
    <name type="scientific">Parasphingorhabdus litoris</name>
    <dbReference type="NCBI Taxonomy" id="394733"/>
    <lineage>
        <taxon>Bacteria</taxon>
        <taxon>Pseudomonadati</taxon>
        <taxon>Pseudomonadota</taxon>
        <taxon>Alphaproteobacteria</taxon>
        <taxon>Sphingomonadales</taxon>
        <taxon>Sphingomonadaceae</taxon>
        <taxon>Parasphingorhabdus</taxon>
    </lineage>
</organism>
<name>A0ABN1A036_9SPHN</name>
<reference evidence="1 2" key="1">
    <citation type="journal article" date="2019" name="Int. J. Syst. Evol. Microbiol.">
        <title>The Global Catalogue of Microorganisms (GCM) 10K type strain sequencing project: providing services to taxonomists for standard genome sequencing and annotation.</title>
        <authorList>
            <consortium name="The Broad Institute Genomics Platform"/>
            <consortium name="The Broad Institute Genome Sequencing Center for Infectious Disease"/>
            <person name="Wu L."/>
            <person name="Ma J."/>
        </authorList>
    </citation>
    <scope>NUCLEOTIDE SEQUENCE [LARGE SCALE GENOMIC DNA]</scope>
    <source>
        <strain evidence="1 2">JCM 14162</strain>
    </source>
</reference>